<evidence type="ECO:0000256" key="1">
    <source>
        <dbReference type="SAM" id="MobiDB-lite"/>
    </source>
</evidence>
<comment type="caution">
    <text evidence="2">The sequence shown here is derived from an EMBL/GenBank/DDBJ whole genome shotgun (WGS) entry which is preliminary data.</text>
</comment>
<feature type="region of interest" description="Disordered" evidence="1">
    <location>
        <begin position="242"/>
        <end position="271"/>
    </location>
</feature>
<dbReference type="Proteomes" id="UP001219525">
    <property type="component" value="Unassembled WGS sequence"/>
</dbReference>
<proteinExistence type="predicted"/>
<evidence type="ECO:0000313" key="3">
    <source>
        <dbReference type="Proteomes" id="UP001219525"/>
    </source>
</evidence>
<evidence type="ECO:0000313" key="2">
    <source>
        <dbReference type="EMBL" id="KAJ7187652.1"/>
    </source>
</evidence>
<gene>
    <name evidence="2" type="ORF">GGX14DRAFT_409009</name>
</gene>
<sequence length="398" mass="42533">MSARRGWFTELDMKLRRSAMSMLATKQLEEEYAQIIRSGGQVQCESPDRFVRVLQDVSCMLGIERAQRGSVGRGGRRKCEILDRFDRVVDDVSWMLRIETAVATGVESEPGGGGAGVLHGGLHSGGSGCPKRSRARSRECGWAAAGLAPLQGGNADALQSTGADVLQGGGGSGRQRDVGGGAAALRARYSAAAVFSSSRGRGACESGVESCHCITSHLICDRGHSRPDIDFGQHYTLPTHARSIPRFPRGRTSHGRRPPRRTRRTCASKSSGGWRCGRGRAALLLAHAHRLRDLRVRAHLIQVEASGAALRAASGEHLERSSAASSAAVYARGAVIGRVGALMNKSWGTHHVLAARGIEKERNGGVRRVLQGRRGASNLNLLPQPVQTQQRPPRSKGA</sequence>
<dbReference type="EMBL" id="JARJCW010000188">
    <property type="protein sequence ID" value="KAJ7187652.1"/>
    <property type="molecule type" value="Genomic_DNA"/>
</dbReference>
<feature type="compositionally biased region" description="Basic residues" evidence="1">
    <location>
        <begin position="248"/>
        <end position="266"/>
    </location>
</feature>
<reference evidence="2" key="1">
    <citation type="submission" date="2023-03" db="EMBL/GenBank/DDBJ databases">
        <title>Massive genome expansion in bonnet fungi (Mycena s.s.) driven by repeated elements and novel gene families across ecological guilds.</title>
        <authorList>
            <consortium name="Lawrence Berkeley National Laboratory"/>
            <person name="Harder C.B."/>
            <person name="Miyauchi S."/>
            <person name="Viragh M."/>
            <person name="Kuo A."/>
            <person name="Thoen E."/>
            <person name="Andreopoulos B."/>
            <person name="Lu D."/>
            <person name="Skrede I."/>
            <person name="Drula E."/>
            <person name="Henrissat B."/>
            <person name="Morin E."/>
            <person name="Kohler A."/>
            <person name="Barry K."/>
            <person name="LaButti K."/>
            <person name="Morin E."/>
            <person name="Salamov A."/>
            <person name="Lipzen A."/>
            <person name="Mereny Z."/>
            <person name="Hegedus B."/>
            <person name="Baldrian P."/>
            <person name="Stursova M."/>
            <person name="Weitz H."/>
            <person name="Taylor A."/>
            <person name="Grigoriev I.V."/>
            <person name="Nagy L.G."/>
            <person name="Martin F."/>
            <person name="Kauserud H."/>
        </authorList>
    </citation>
    <scope>NUCLEOTIDE SEQUENCE</scope>
    <source>
        <strain evidence="2">9144</strain>
    </source>
</reference>
<protein>
    <submittedName>
        <fullName evidence="2">Uncharacterized protein</fullName>
    </submittedName>
</protein>
<name>A0AAD6XVE8_9AGAR</name>
<dbReference type="AlphaFoldDB" id="A0AAD6XVE8"/>
<accession>A0AAD6XVE8</accession>
<keyword evidence="3" id="KW-1185">Reference proteome</keyword>
<organism evidence="2 3">
    <name type="scientific">Mycena pura</name>
    <dbReference type="NCBI Taxonomy" id="153505"/>
    <lineage>
        <taxon>Eukaryota</taxon>
        <taxon>Fungi</taxon>
        <taxon>Dikarya</taxon>
        <taxon>Basidiomycota</taxon>
        <taxon>Agaricomycotina</taxon>
        <taxon>Agaricomycetes</taxon>
        <taxon>Agaricomycetidae</taxon>
        <taxon>Agaricales</taxon>
        <taxon>Marasmiineae</taxon>
        <taxon>Mycenaceae</taxon>
        <taxon>Mycena</taxon>
    </lineage>
</organism>